<reference evidence="2 3" key="1">
    <citation type="journal article" date="2018" name="PLoS ONE">
        <title>The draft genome of Kipferlia bialata reveals reductive genome evolution in fornicate parasites.</title>
        <authorList>
            <person name="Tanifuji G."/>
            <person name="Takabayashi S."/>
            <person name="Kume K."/>
            <person name="Takagi M."/>
            <person name="Nakayama T."/>
            <person name="Kamikawa R."/>
            <person name="Inagaki Y."/>
            <person name="Hashimoto T."/>
        </authorList>
    </citation>
    <scope>NUCLEOTIDE SEQUENCE [LARGE SCALE GENOMIC DNA]</scope>
    <source>
        <strain evidence="2">NY0173</strain>
    </source>
</reference>
<sequence length="170" mass="19348">MRTMKPGPHPGRARPVPPAPTHAEVRIEIESRHLLEREALIAEHKEILAAALETLEDKQELELEEHDATLPGKGRPCGTCDKECKAEDHFLCAKCNQRHCNTHKDGMTTCVECEKSYCDACLRDVDRCMSCEECGSLRCCGLTQMPCGRYEDEECYFRHVKSCHCQKGRW</sequence>
<accession>A0A9K3DA15</accession>
<dbReference type="OrthoDB" id="9049620at2759"/>
<dbReference type="AlphaFoldDB" id="A0A9K3DA15"/>
<organism evidence="2 3">
    <name type="scientific">Kipferlia bialata</name>
    <dbReference type="NCBI Taxonomy" id="797122"/>
    <lineage>
        <taxon>Eukaryota</taxon>
        <taxon>Metamonada</taxon>
        <taxon>Carpediemonas-like organisms</taxon>
        <taxon>Kipferlia</taxon>
    </lineage>
</organism>
<evidence type="ECO:0000313" key="2">
    <source>
        <dbReference type="EMBL" id="GIQ91115.1"/>
    </source>
</evidence>
<gene>
    <name evidence="2" type="ORF">KIPB_014210</name>
</gene>
<evidence type="ECO:0000256" key="1">
    <source>
        <dbReference type="SAM" id="MobiDB-lite"/>
    </source>
</evidence>
<protein>
    <submittedName>
        <fullName evidence="2">Uncharacterized protein</fullName>
    </submittedName>
</protein>
<evidence type="ECO:0000313" key="3">
    <source>
        <dbReference type="Proteomes" id="UP000265618"/>
    </source>
</evidence>
<proteinExistence type="predicted"/>
<feature type="region of interest" description="Disordered" evidence="1">
    <location>
        <begin position="1"/>
        <end position="21"/>
    </location>
</feature>
<name>A0A9K3DA15_9EUKA</name>
<dbReference type="Proteomes" id="UP000265618">
    <property type="component" value="Unassembled WGS sequence"/>
</dbReference>
<keyword evidence="3" id="KW-1185">Reference proteome</keyword>
<comment type="caution">
    <text evidence="2">The sequence shown here is derived from an EMBL/GenBank/DDBJ whole genome shotgun (WGS) entry which is preliminary data.</text>
</comment>
<dbReference type="EMBL" id="BDIP01007170">
    <property type="protein sequence ID" value="GIQ91115.1"/>
    <property type="molecule type" value="Genomic_DNA"/>
</dbReference>